<protein>
    <submittedName>
        <fullName evidence="2">Uncharacterized protein</fullName>
    </submittedName>
</protein>
<feature type="compositionally biased region" description="Basic and acidic residues" evidence="1">
    <location>
        <begin position="1"/>
        <end position="18"/>
    </location>
</feature>
<keyword evidence="3" id="KW-1185">Reference proteome</keyword>
<dbReference type="Proteomes" id="UP001153269">
    <property type="component" value="Unassembled WGS sequence"/>
</dbReference>
<dbReference type="AlphaFoldDB" id="A0A9N7TZL3"/>
<accession>A0A9N7TZL3</accession>
<feature type="region of interest" description="Disordered" evidence="1">
    <location>
        <begin position="1"/>
        <end position="20"/>
    </location>
</feature>
<evidence type="ECO:0000256" key="1">
    <source>
        <dbReference type="SAM" id="MobiDB-lite"/>
    </source>
</evidence>
<organism evidence="2 3">
    <name type="scientific">Pleuronectes platessa</name>
    <name type="common">European plaice</name>
    <dbReference type="NCBI Taxonomy" id="8262"/>
    <lineage>
        <taxon>Eukaryota</taxon>
        <taxon>Metazoa</taxon>
        <taxon>Chordata</taxon>
        <taxon>Craniata</taxon>
        <taxon>Vertebrata</taxon>
        <taxon>Euteleostomi</taxon>
        <taxon>Actinopterygii</taxon>
        <taxon>Neopterygii</taxon>
        <taxon>Teleostei</taxon>
        <taxon>Neoteleostei</taxon>
        <taxon>Acanthomorphata</taxon>
        <taxon>Carangaria</taxon>
        <taxon>Pleuronectiformes</taxon>
        <taxon>Pleuronectoidei</taxon>
        <taxon>Pleuronectidae</taxon>
        <taxon>Pleuronectes</taxon>
    </lineage>
</organism>
<feature type="region of interest" description="Disordered" evidence="1">
    <location>
        <begin position="85"/>
        <end position="115"/>
    </location>
</feature>
<comment type="caution">
    <text evidence="2">The sequence shown here is derived from an EMBL/GenBank/DDBJ whole genome shotgun (WGS) entry which is preliminary data.</text>
</comment>
<proteinExistence type="predicted"/>
<evidence type="ECO:0000313" key="3">
    <source>
        <dbReference type="Proteomes" id="UP001153269"/>
    </source>
</evidence>
<dbReference type="EMBL" id="CADEAL010000500">
    <property type="protein sequence ID" value="CAB1421019.1"/>
    <property type="molecule type" value="Genomic_DNA"/>
</dbReference>
<sequence length="137" mass="14456">MGRAENKRAPRSDERLEGAARVSSACLAWGWFSTDEALEPGTSPVSEVRADENPASVFVIGGGKTPGDRGCECLTCLQRTVRILSQGGGTGEGERTGPQPRQPLRHPSGHDTAAKPVMTAAFLSCAVRPGRRDGGRL</sequence>
<evidence type="ECO:0000313" key="2">
    <source>
        <dbReference type="EMBL" id="CAB1421019.1"/>
    </source>
</evidence>
<name>A0A9N7TZL3_PLEPL</name>
<reference evidence="2" key="1">
    <citation type="submission" date="2020-03" db="EMBL/GenBank/DDBJ databases">
        <authorList>
            <person name="Weist P."/>
        </authorList>
    </citation>
    <scope>NUCLEOTIDE SEQUENCE</scope>
</reference>
<gene>
    <name evidence="2" type="ORF">PLEPLA_LOCUS8900</name>
</gene>